<protein>
    <recommendedName>
        <fullName evidence="3">Tfp pilus assembly protein PilX</fullName>
    </recommendedName>
</protein>
<evidence type="ECO:0008006" key="3">
    <source>
        <dbReference type="Google" id="ProtNLM"/>
    </source>
</evidence>
<organism evidence="1 2">
    <name type="scientific">Legionella massiliensis</name>
    <dbReference type="NCBI Taxonomy" id="1034943"/>
    <lineage>
        <taxon>Bacteria</taxon>
        <taxon>Pseudomonadati</taxon>
        <taxon>Pseudomonadota</taxon>
        <taxon>Gammaproteobacteria</taxon>
        <taxon>Legionellales</taxon>
        <taxon>Legionellaceae</taxon>
        <taxon>Legionella</taxon>
    </lineage>
</organism>
<gene>
    <name evidence="1" type="ORF">BN59_01385</name>
</gene>
<accession>A0A078KZD0</accession>
<reference evidence="1 2" key="1">
    <citation type="submission" date="2014-06" db="EMBL/GenBank/DDBJ databases">
        <authorList>
            <person name="Urmite Genomes Urmite Genomes"/>
        </authorList>
    </citation>
    <scope>NUCLEOTIDE SEQUENCE [LARGE SCALE GENOMIC DNA]</scope>
</reference>
<dbReference type="STRING" id="1034943.BN59_01385"/>
<dbReference type="EMBL" id="CCSB01000001">
    <property type="protein sequence ID" value="CDZ77103.1"/>
    <property type="molecule type" value="Genomic_DNA"/>
</dbReference>
<dbReference type="OrthoDB" id="5652060at2"/>
<dbReference type="RefSeq" id="WP_043873510.1">
    <property type="nucleotide sequence ID" value="NZ_CCVW01000001.1"/>
</dbReference>
<dbReference type="Proteomes" id="UP000044071">
    <property type="component" value="Unassembled WGS sequence"/>
</dbReference>
<sequence>MLVTTLMMIVVSSLLVLSQMRLFLLDYKVLSLLKEKQQSLRALEAVVAKLAAQATPGECILKEQAPNLIVDLLKNKRGCIFIHEEHSYYYLIEDLGVFPCLQIQRDNLNYSTHHLQISLGALSQRSTILQIRFAKLAEFVHCENQKPGKSRLGLLSWRVL</sequence>
<keyword evidence="2" id="KW-1185">Reference proteome</keyword>
<evidence type="ECO:0000313" key="2">
    <source>
        <dbReference type="Proteomes" id="UP000044071"/>
    </source>
</evidence>
<evidence type="ECO:0000313" key="1">
    <source>
        <dbReference type="EMBL" id="CDZ77103.1"/>
    </source>
</evidence>
<dbReference type="eggNOG" id="ENOG5031E6B">
    <property type="taxonomic scope" value="Bacteria"/>
</dbReference>
<proteinExistence type="predicted"/>
<dbReference type="AlphaFoldDB" id="A0A078KZD0"/>
<name>A0A078KZD0_9GAMM</name>